<gene>
    <name evidence="2" type="ORF">A2936_05620</name>
</gene>
<keyword evidence="1" id="KW-1133">Transmembrane helix</keyword>
<evidence type="ECO:0000256" key="1">
    <source>
        <dbReference type="SAM" id="Phobius"/>
    </source>
</evidence>
<keyword evidence="1" id="KW-0472">Membrane</keyword>
<feature type="transmembrane region" description="Helical" evidence="1">
    <location>
        <begin position="37"/>
        <end position="57"/>
    </location>
</feature>
<organism evidence="2 3">
    <name type="scientific">Candidatus Uhrbacteria bacterium RIFCSPLOWO2_01_FULL_47_25</name>
    <dbReference type="NCBI Taxonomy" id="1802402"/>
    <lineage>
        <taxon>Bacteria</taxon>
        <taxon>Candidatus Uhriibacteriota</taxon>
    </lineage>
</organism>
<evidence type="ECO:0000313" key="2">
    <source>
        <dbReference type="EMBL" id="OGL82784.1"/>
    </source>
</evidence>
<keyword evidence="1" id="KW-0812">Transmembrane</keyword>
<proteinExistence type="predicted"/>
<reference evidence="2 3" key="1">
    <citation type="journal article" date="2016" name="Nat. Commun.">
        <title>Thousands of microbial genomes shed light on interconnected biogeochemical processes in an aquifer system.</title>
        <authorList>
            <person name="Anantharaman K."/>
            <person name="Brown C.T."/>
            <person name="Hug L.A."/>
            <person name="Sharon I."/>
            <person name="Castelle C.J."/>
            <person name="Probst A.J."/>
            <person name="Thomas B.C."/>
            <person name="Singh A."/>
            <person name="Wilkins M.J."/>
            <person name="Karaoz U."/>
            <person name="Brodie E.L."/>
            <person name="Williams K.H."/>
            <person name="Hubbard S.S."/>
            <person name="Banfield J.F."/>
        </authorList>
    </citation>
    <scope>NUCLEOTIDE SEQUENCE [LARGE SCALE GENOMIC DNA]</scope>
</reference>
<sequence length="152" mass="17210">MVNFQSWIGLSKPTKKEGKMNEVKRVLYGLANFFNPVLMFGLVAFFLIAGVYAIMFVTGTMPCSTTASVFYPDTSHKGGVQFEARNRWGAVVITFRDYGFDGGLDEVELYGPDGSRHYTFDTGETEEARAWAEWSPRYYEVRREATTGQPEE</sequence>
<dbReference type="AlphaFoldDB" id="A0A1F7UYD9"/>
<dbReference type="EMBL" id="MGEK01000008">
    <property type="protein sequence ID" value="OGL82784.1"/>
    <property type="molecule type" value="Genomic_DNA"/>
</dbReference>
<protein>
    <submittedName>
        <fullName evidence="2">Uncharacterized protein</fullName>
    </submittedName>
</protein>
<accession>A0A1F7UYD9</accession>
<evidence type="ECO:0000313" key="3">
    <source>
        <dbReference type="Proteomes" id="UP000176846"/>
    </source>
</evidence>
<comment type="caution">
    <text evidence="2">The sequence shown here is derived from an EMBL/GenBank/DDBJ whole genome shotgun (WGS) entry which is preliminary data.</text>
</comment>
<dbReference type="Proteomes" id="UP000176846">
    <property type="component" value="Unassembled WGS sequence"/>
</dbReference>
<name>A0A1F7UYD9_9BACT</name>